<sequence length="139" mass="15207">MPDTALAGAPSSKPKTSKKSERRRNKAKQDPFVSNPISRKPSTVVPDVEGLHPTRRSGAVDASQTQSQSNHNLVQDAEFDISDNFQALPSCNRLKFADTAGMYLETVHHIENCHYGTYDDNPSPNGSPFAPCSHLCNIL</sequence>
<accession>A0A0H5RUX2</accession>
<reference evidence="2" key="1">
    <citation type="submission" date="2015-04" db="EMBL/GenBank/DDBJ databases">
        <title>The genome sequence of the plant pathogenic Rhizarian Plasmodiophora brassicae reveals insights in its biotrophic life cycle and the origin of chitin synthesis.</title>
        <authorList>
            <person name="Schwelm A."/>
            <person name="Fogelqvist J."/>
            <person name="Knaust A."/>
            <person name="Julke S."/>
            <person name="Lilja T."/>
            <person name="Dhandapani V."/>
            <person name="Bonilla-Rosso G."/>
            <person name="Karlsson M."/>
            <person name="Shevchenko A."/>
            <person name="Choi S.R."/>
            <person name="Kim H.G."/>
            <person name="Park J.Y."/>
            <person name="Lim Y.P."/>
            <person name="Ludwig-Muller J."/>
            <person name="Dixelius C."/>
        </authorList>
    </citation>
    <scope>NUCLEOTIDE SEQUENCE</scope>
    <source>
        <tissue evidence="2">Potato root galls</tissue>
    </source>
</reference>
<proteinExistence type="predicted"/>
<evidence type="ECO:0000256" key="1">
    <source>
        <dbReference type="SAM" id="MobiDB-lite"/>
    </source>
</evidence>
<feature type="compositionally biased region" description="Polar residues" evidence="1">
    <location>
        <begin position="62"/>
        <end position="73"/>
    </location>
</feature>
<dbReference type="AlphaFoldDB" id="A0A0H5RUX2"/>
<feature type="region of interest" description="Disordered" evidence="1">
    <location>
        <begin position="1"/>
        <end position="76"/>
    </location>
</feature>
<feature type="compositionally biased region" description="Basic residues" evidence="1">
    <location>
        <begin position="15"/>
        <end position="26"/>
    </location>
</feature>
<evidence type="ECO:0000313" key="2">
    <source>
        <dbReference type="EMBL" id="CRZ12549.1"/>
    </source>
</evidence>
<organism evidence="2">
    <name type="scientific">Spongospora subterranea</name>
    <dbReference type="NCBI Taxonomy" id="70186"/>
    <lineage>
        <taxon>Eukaryota</taxon>
        <taxon>Sar</taxon>
        <taxon>Rhizaria</taxon>
        <taxon>Endomyxa</taxon>
        <taxon>Phytomyxea</taxon>
        <taxon>Plasmodiophorida</taxon>
        <taxon>Plasmodiophoridae</taxon>
        <taxon>Spongospora</taxon>
    </lineage>
</organism>
<dbReference type="EMBL" id="HACM01012107">
    <property type="protein sequence ID" value="CRZ12549.1"/>
    <property type="molecule type" value="Transcribed_RNA"/>
</dbReference>
<name>A0A0H5RUX2_9EUKA</name>
<protein>
    <submittedName>
        <fullName evidence="2">Uncharacterized protein</fullName>
    </submittedName>
</protein>